<dbReference type="Pfam" id="PF10536">
    <property type="entry name" value="PMD"/>
    <property type="match status" value="1"/>
</dbReference>
<dbReference type="AlphaFoldDB" id="A0A9D4W3S8"/>
<dbReference type="Gramene" id="Psat06G0128500-T1">
    <property type="protein sequence ID" value="KAI5394587.1"/>
    <property type="gene ID" value="KIW84_061285"/>
</dbReference>
<dbReference type="EMBL" id="JAMSHJ010000006">
    <property type="protein sequence ID" value="KAI5394587.1"/>
    <property type="molecule type" value="Genomic_DNA"/>
</dbReference>
<reference evidence="2 3" key="1">
    <citation type="journal article" date="2022" name="Nat. Genet.">
        <title>Improved pea reference genome and pan-genome highlight genomic features and evolutionary characteristics.</title>
        <authorList>
            <person name="Yang T."/>
            <person name="Liu R."/>
            <person name="Luo Y."/>
            <person name="Hu S."/>
            <person name="Wang D."/>
            <person name="Wang C."/>
            <person name="Pandey M.K."/>
            <person name="Ge S."/>
            <person name="Xu Q."/>
            <person name="Li N."/>
            <person name="Li G."/>
            <person name="Huang Y."/>
            <person name="Saxena R.K."/>
            <person name="Ji Y."/>
            <person name="Li M."/>
            <person name="Yan X."/>
            <person name="He Y."/>
            <person name="Liu Y."/>
            <person name="Wang X."/>
            <person name="Xiang C."/>
            <person name="Varshney R.K."/>
            <person name="Ding H."/>
            <person name="Gao S."/>
            <person name="Zong X."/>
        </authorList>
    </citation>
    <scope>NUCLEOTIDE SEQUENCE [LARGE SCALE GENOMIC DNA]</scope>
    <source>
        <strain evidence="2 3">cv. Zhongwan 6</strain>
    </source>
</reference>
<feature type="domain" description="Aminotransferase-like plant mobile" evidence="1">
    <location>
        <begin position="36"/>
        <end position="177"/>
    </location>
</feature>
<dbReference type="Proteomes" id="UP001058974">
    <property type="component" value="Chromosome 6"/>
</dbReference>
<evidence type="ECO:0000313" key="3">
    <source>
        <dbReference type="Proteomes" id="UP001058974"/>
    </source>
</evidence>
<gene>
    <name evidence="2" type="ORF">KIW84_061285</name>
</gene>
<protein>
    <recommendedName>
        <fullName evidence="1">Aminotransferase-like plant mobile domain-containing protein</fullName>
    </recommendedName>
</protein>
<dbReference type="PANTHER" id="PTHR46033:SF8">
    <property type="entry name" value="PROTEIN MAINTENANCE OF MERISTEMS-LIKE"/>
    <property type="match status" value="1"/>
</dbReference>
<keyword evidence="3" id="KW-1185">Reference proteome</keyword>
<dbReference type="GO" id="GO:0010073">
    <property type="term" value="P:meristem maintenance"/>
    <property type="evidence" value="ECO:0007669"/>
    <property type="project" value="InterPro"/>
</dbReference>
<organism evidence="2 3">
    <name type="scientific">Pisum sativum</name>
    <name type="common">Garden pea</name>
    <name type="synonym">Lathyrus oleraceus</name>
    <dbReference type="NCBI Taxonomy" id="3888"/>
    <lineage>
        <taxon>Eukaryota</taxon>
        <taxon>Viridiplantae</taxon>
        <taxon>Streptophyta</taxon>
        <taxon>Embryophyta</taxon>
        <taxon>Tracheophyta</taxon>
        <taxon>Spermatophyta</taxon>
        <taxon>Magnoliopsida</taxon>
        <taxon>eudicotyledons</taxon>
        <taxon>Gunneridae</taxon>
        <taxon>Pentapetalae</taxon>
        <taxon>rosids</taxon>
        <taxon>fabids</taxon>
        <taxon>Fabales</taxon>
        <taxon>Fabaceae</taxon>
        <taxon>Papilionoideae</taxon>
        <taxon>50 kb inversion clade</taxon>
        <taxon>NPAAA clade</taxon>
        <taxon>Hologalegina</taxon>
        <taxon>IRL clade</taxon>
        <taxon>Fabeae</taxon>
        <taxon>Lathyrus</taxon>
    </lineage>
</organism>
<accession>A0A9D4W3S8</accession>
<comment type="caution">
    <text evidence="2">The sequence shown here is derived from an EMBL/GenBank/DDBJ whole genome shotgun (WGS) entry which is preliminary data.</text>
</comment>
<proteinExistence type="predicted"/>
<sequence>THKGKLKKFLDVEISEDVNVIVEDYNLLSLVDYSLTMLNGQLLMAFVERRHKETYSFHLSFGEMMITLDDVSYVFHLTLAGSFFTASLTSQKVAHITIVQDLRVTEEQVTNEFRTMRGAHFRISWLRDRYKDLVHQGMYEEATSVYMLNLVGSTILADKSHVHIDAACIFLFSRLEHYN</sequence>
<dbReference type="InterPro" id="IPR019557">
    <property type="entry name" value="AminoTfrase-like_pln_mobile"/>
</dbReference>
<feature type="non-terminal residue" evidence="2">
    <location>
        <position position="1"/>
    </location>
</feature>
<dbReference type="InterPro" id="IPR044824">
    <property type="entry name" value="MAIN-like"/>
</dbReference>
<dbReference type="PANTHER" id="PTHR46033">
    <property type="entry name" value="PROTEIN MAIN-LIKE 2"/>
    <property type="match status" value="1"/>
</dbReference>
<evidence type="ECO:0000313" key="2">
    <source>
        <dbReference type="EMBL" id="KAI5394587.1"/>
    </source>
</evidence>
<name>A0A9D4W3S8_PEA</name>
<evidence type="ECO:0000259" key="1">
    <source>
        <dbReference type="Pfam" id="PF10536"/>
    </source>
</evidence>